<gene>
    <name evidence="2" type="ORF">AMECASPLE_006857</name>
</gene>
<name>A0ABV0XCL0_9TELE</name>
<feature type="region of interest" description="Disordered" evidence="1">
    <location>
        <begin position="30"/>
        <end position="53"/>
    </location>
</feature>
<evidence type="ECO:0000256" key="1">
    <source>
        <dbReference type="SAM" id="MobiDB-lite"/>
    </source>
</evidence>
<proteinExistence type="predicted"/>
<comment type="caution">
    <text evidence="2">The sequence shown here is derived from an EMBL/GenBank/DDBJ whole genome shotgun (WGS) entry which is preliminary data.</text>
</comment>
<evidence type="ECO:0000313" key="3">
    <source>
        <dbReference type="Proteomes" id="UP001469553"/>
    </source>
</evidence>
<dbReference type="Proteomes" id="UP001469553">
    <property type="component" value="Unassembled WGS sequence"/>
</dbReference>
<keyword evidence="3" id="KW-1185">Reference proteome</keyword>
<reference evidence="2 3" key="1">
    <citation type="submission" date="2021-06" db="EMBL/GenBank/DDBJ databases">
        <authorList>
            <person name="Palmer J.M."/>
        </authorList>
    </citation>
    <scope>NUCLEOTIDE SEQUENCE [LARGE SCALE GENOMIC DNA]</scope>
    <source>
        <strain evidence="2 3">AS_MEX2019</strain>
        <tissue evidence="2">Muscle</tissue>
    </source>
</reference>
<dbReference type="EMBL" id="JAHRIP010000338">
    <property type="protein sequence ID" value="MEQ2279190.1"/>
    <property type="molecule type" value="Genomic_DNA"/>
</dbReference>
<evidence type="ECO:0000313" key="2">
    <source>
        <dbReference type="EMBL" id="MEQ2279190.1"/>
    </source>
</evidence>
<organism evidence="2 3">
    <name type="scientific">Ameca splendens</name>
    <dbReference type="NCBI Taxonomy" id="208324"/>
    <lineage>
        <taxon>Eukaryota</taxon>
        <taxon>Metazoa</taxon>
        <taxon>Chordata</taxon>
        <taxon>Craniata</taxon>
        <taxon>Vertebrata</taxon>
        <taxon>Euteleostomi</taxon>
        <taxon>Actinopterygii</taxon>
        <taxon>Neopterygii</taxon>
        <taxon>Teleostei</taxon>
        <taxon>Neoteleostei</taxon>
        <taxon>Acanthomorphata</taxon>
        <taxon>Ovalentaria</taxon>
        <taxon>Atherinomorphae</taxon>
        <taxon>Cyprinodontiformes</taxon>
        <taxon>Goodeidae</taxon>
        <taxon>Ameca</taxon>
    </lineage>
</organism>
<sequence length="68" mass="7974">MVRNHWVQSESGQSVAVTLKLPFKQTLAREASRAAEEEEEIQFSTQEPPERSPFRELVYMQATRHTLW</sequence>
<accession>A0ABV0XCL0</accession>
<protein>
    <submittedName>
        <fullName evidence="2">Uncharacterized protein</fullName>
    </submittedName>
</protein>